<feature type="transmembrane region" description="Helical" evidence="2">
    <location>
        <begin position="341"/>
        <end position="366"/>
    </location>
</feature>
<sequence length="439" mass="46796">MTTEETKNENRKILNTDKVLWITYINIILYALSYQLQRPVEPYLIKSLIEKEELEGSLSSSSSSSSSSINQTYGNLQSFFSFCQFFGSPLVGILLDRIGIRKTSIIVYIASALSYSILASASDLSLLFVSKIPTIFQAAFLVAQATAATSTGDDASLRAAALGRMTTAYTIGATIGPALGGYLAGKGDFYIGAKFAVAGSILSAILSSLFLPDNNNVQREEEPPTATSSFLDDTRRSAEIALRPTIWPLLMVKVMGVIPLVLTQTLKFEPQQLGLVMSCGMFAVAAFGAFAMSPLAKTLGSFGMMNTGLIARSILGLIMAGMVTVYASLLESTTTTNDIEFILMQVIVVSILHALSQHVLATGLTTQTTGNVDKDEQGSLLGLEHSLFSLARIGGPAIATALLGFGGMLPVEMACGSLDILMTISLSITLPRSSKRKNT</sequence>
<evidence type="ECO:0000313" key="4">
    <source>
        <dbReference type="EMBL" id="OEU21342.1"/>
    </source>
</evidence>
<comment type="subcellular location">
    <subcellularLocation>
        <location evidence="1">Membrane</location>
        <topology evidence="1">Multi-pass membrane protein</topology>
    </subcellularLocation>
</comment>
<keyword evidence="2" id="KW-0812">Transmembrane</keyword>
<name>A0A1E7FT41_9STRA</name>
<feature type="transmembrane region" description="Helical" evidence="2">
    <location>
        <begin position="245"/>
        <end position="262"/>
    </location>
</feature>
<dbReference type="InParanoid" id="A0A1E7FT41"/>
<dbReference type="GO" id="GO:0016020">
    <property type="term" value="C:membrane"/>
    <property type="evidence" value="ECO:0007669"/>
    <property type="project" value="UniProtKB-SubCell"/>
</dbReference>
<feature type="transmembrane region" description="Helical" evidence="2">
    <location>
        <begin position="274"/>
        <end position="296"/>
    </location>
</feature>
<dbReference type="KEGG" id="fcy:FRACYDRAFT_234967"/>
<feature type="transmembrane region" description="Helical" evidence="2">
    <location>
        <begin position="189"/>
        <end position="211"/>
    </location>
</feature>
<gene>
    <name evidence="4" type="ORF">FRACYDRAFT_234967</name>
</gene>
<dbReference type="Gene3D" id="1.20.1250.20">
    <property type="entry name" value="MFS general substrate transporter like domains"/>
    <property type="match status" value="1"/>
</dbReference>
<organism evidence="4 5">
    <name type="scientific">Fragilariopsis cylindrus CCMP1102</name>
    <dbReference type="NCBI Taxonomy" id="635003"/>
    <lineage>
        <taxon>Eukaryota</taxon>
        <taxon>Sar</taxon>
        <taxon>Stramenopiles</taxon>
        <taxon>Ochrophyta</taxon>
        <taxon>Bacillariophyta</taxon>
        <taxon>Bacillariophyceae</taxon>
        <taxon>Bacillariophycidae</taxon>
        <taxon>Bacillariales</taxon>
        <taxon>Bacillariaceae</taxon>
        <taxon>Fragilariopsis</taxon>
    </lineage>
</organism>
<dbReference type="InterPro" id="IPR020846">
    <property type="entry name" value="MFS_dom"/>
</dbReference>
<dbReference type="InterPro" id="IPR011701">
    <property type="entry name" value="MFS"/>
</dbReference>
<feature type="transmembrane region" description="Helical" evidence="2">
    <location>
        <begin position="107"/>
        <end position="129"/>
    </location>
</feature>
<dbReference type="AlphaFoldDB" id="A0A1E7FT41"/>
<keyword evidence="5" id="KW-1185">Reference proteome</keyword>
<dbReference type="EMBL" id="KV784354">
    <property type="protein sequence ID" value="OEU21342.1"/>
    <property type="molecule type" value="Genomic_DNA"/>
</dbReference>
<keyword evidence="2" id="KW-1133">Transmembrane helix</keyword>
<dbReference type="InterPro" id="IPR036259">
    <property type="entry name" value="MFS_trans_sf"/>
</dbReference>
<dbReference type="GO" id="GO:0005635">
    <property type="term" value="C:nuclear envelope"/>
    <property type="evidence" value="ECO:0007669"/>
    <property type="project" value="TreeGrafter"/>
</dbReference>
<dbReference type="OrthoDB" id="440553at2759"/>
<dbReference type="PANTHER" id="PTHR24002">
    <property type="entry name" value="SOLUTE CARRIER FAMILY 22 MEMBER 18"/>
    <property type="match status" value="1"/>
</dbReference>
<evidence type="ECO:0000256" key="2">
    <source>
        <dbReference type="SAM" id="Phobius"/>
    </source>
</evidence>
<accession>A0A1E7FT41</accession>
<feature type="transmembrane region" description="Helical" evidence="2">
    <location>
        <begin position="411"/>
        <end position="430"/>
    </location>
</feature>
<feature type="domain" description="Major facilitator superfamily (MFS) profile" evidence="3">
    <location>
        <begin position="19"/>
        <end position="434"/>
    </location>
</feature>
<evidence type="ECO:0000313" key="5">
    <source>
        <dbReference type="Proteomes" id="UP000095751"/>
    </source>
</evidence>
<dbReference type="SUPFAM" id="SSF103473">
    <property type="entry name" value="MFS general substrate transporter"/>
    <property type="match status" value="1"/>
</dbReference>
<keyword evidence="2" id="KW-0472">Membrane</keyword>
<feature type="transmembrane region" description="Helical" evidence="2">
    <location>
        <begin position="76"/>
        <end position="95"/>
    </location>
</feature>
<dbReference type="GO" id="GO:0022857">
    <property type="term" value="F:transmembrane transporter activity"/>
    <property type="evidence" value="ECO:0007669"/>
    <property type="project" value="InterPro"/>
</dbReference>
<dbReference type="Pfam" id="PF07690">
    <property type="entry name" value="MFS_1"/>
    <property type="match status" value="1"/>
</dbReference>
<reference evidence="4 5" key="1">
    <citation type="submission" date="2016-09" db="EMBL/GenBank/DDBJ databases">
        <title>Extensive genetic diversity and differential bi-allelic expression allows diatom success in the polar Southern Ocean.</title>
        <authorList>
            <consortium name="DOE Joint Genome Institute"/>
            <person name="Mock T."/>
            <person name="Otillar R.P."/>
            <person name="Strauss J."/>
            <person name="Dupont C."/>
            <person name="Frickenhaus S."/>
            <person name="Maumus F."/>
            <person name="Mcmullan M."/>
            <person name="Sanges R."/>
            <person name="Schmutz J."/>
            <person name="Toseland A."/>
            <person name="Valas R."/>
            <person name="Veluchamy A."/>
            <person name="Ward B.J."/>
            <person name="Allen A."/>
            <person name="Barry K."/>
            <person name="Falciatore A."/>
            <person name="Ferrante M."/>
            <person name="Fortunato A.E."/>
            <person name="Gloeckner G."/>
            <person name="Gruber A."/>
            <person name="Hipkin R."/>
            <person name="Janech M."/>
            <person name="Kroth P."/>
            <person name="Leese F."/>
            <person name="Lindquist E."/>
            <person name="Lyon B.R."/>
            <person name="Martin J."/>
            <person name="Mayer C."/>
            <person name="Parker M."/>
            <person name="Quesneville H."/>
            <person name="Raymond J."/>
            <person name="Uhlig C."/>
            <person name="Valentin K.U."/>
            <person name="Worden A.Z."/>
            <person name="Armbrust E.V."/>
            <person name="Bowler C."/>
            <person name="Green B."/>
            <person name="Moulton V."/>
            <person name="Van Oosterhout C."/>
            <person name="Grigoriev I."/>
        </authorList>
    </citation>
    <scope>NUCLEOTIDE SEQUENCE [LARGE SCALE GENOMIC DNA]</scope>
    <source>
        <strain evidence="4 5">CCMP1102</strain>
    </source>
</reference>
<evidence type="ECO:0000256" key="1">
    <source>
        <dbReference type="ARBA" id="ARBA00004141"/>
    </source>
</evidence>
<dbReference type="PROSITE" id="PS50850">
    <property type="entry name" value="MFS"/>
    <property type="match status" value="1"/>
</dbReference>
<dbReference type="Proteomes" id="UP000095751">
    <property type="component" value="Unassembled WGS sequence"/>
</dbReference>
<protein>
    <submittedName>
        <fullName evidence="4">MFS general substrate transporter</fullName>
    </submittedName>
</protein>
<proteinExistence type="predicted"/>
<dbReference type="CDD" id="cd17331">
    <property type="entry name" value="MFS_SLC22A18"/>
    <property type="match status" value="1"/>
</dbReference>
<feature type="transmembrane region" description="Helical" evidence="2">
    <location>
        <begin position="19"/>
        <end position="36"/>
    </location>
</feature>
<dbReference type="PANTHER" id="PTHR24002:SF3">
    <property type="entry name" value="SOLUTE CARRIER FAMILY 22 MEMBER 18"/>
    <property type="match status" value="1"/>
</dbReference>
<evidence type="ECO:0000259" key="3">
    <source>
        <dbReference type="PROSITE" id="PS50850"/>
    </source>
</evidence>
<feature type="transmembrane region" description="Helical" evidence="2">
    <location>
        <begin position="308"/>
        <end position="329"/>
    </location>
</feature>